<keyword evidence="7" id="KW-1185">Reference proteome</keyword>
<feature type="domain" description="Sialate O-acetylesterase" evidence="5">
    <location>
        <begin position="104"/>
        <end position="207"/>
    </location>
</feature>
<dbReference type="GO" id="GO:0001681">
    <property type="term" value="F:sialate O-acetylesterase activity"/>
    <property type="evidence" value="ECO:0007669"/>
    <property type="project" value="InterPro"/>
</dbReference>
<dbReference type="GO" id="GO:0004553">
    <property type="term" value="F:hydrolase activity, hydrolyzing O-glycosyl compounds"/>
    <property type="evidence" value="ECO:0007669"/>
    <property type="project" value="InterPro"/>
</dbReference>
<evidence type="ECO:0000259" key="4">
    <source>
        <dbReference type="Pfam" id="PF02837"/>
    </source>
</evidence>
<evidence type="ECO:0000256" key="2">
    <source>
        <dbReference type="ARBA" id="ARBA00022801"/>
    </source>
</evidence>
<name>A0A2W7RSE7_9BACT</name>
<dbReference type="Pfam" id="PF02837">
    <property type="entry name" value="Glyco_hydro_2_N"/>
    <property type="match status" value="1"/>
</dbReference>
<dbReference type="Gene3D" id="3.40.50.1110">
    <property type="entry name" value="SGNH hydrolase"/>
    <property type="match status" value="2"/>
</dbReference>
<dbReference type="InterPro" id="IPR039329">
    <property type="entry name" value="SIAE"/>
</dbReference>
<sequence>MKYFFTILILLFISCAIPAKANVSLPTLVSDSMILQRNTPIKIWGWASPGEKVSIQLLNKTFKTQTKPNGEWEIIFPSQNTGGPYTMVIKGKNVITIHDIYFGDVWLCSGQSNMVHQLGIHLYTYANELKHTNNSFIRQFAVPVHANLQFADSNTLKSEWHTAQGNNLLQFSAVAFFFAQQLYEKYKVPIGIINASSGGTPIEAWMSISVLENFPDIDQLIQKNKDTAYIHQLEKSIAANNQIIQKNLAKDKGISENPKWYQTDYKPINWHNINVPGYWNDQSIPNVHGIVWYRRTIMLAPTMEGQQAQLALGRIVNADEVYINGKLIGQTGYEYPQRYYNIPAGILKGGNNTIVVKITALQGKGGFVTDKPYYLTNGADTIQLAGTWQYKVGLALTPNQTHTQYFNAEYQPTALYNGMIAPITPYAIKGVLWYQGESNTGNTKQYAQLLPAFINDWRQKWHNENLPFIIIQLPNFGPIDELPVESGWAQLREVQMNALKIANTALVVTIDLGEWNDIHPSRKKEVGQRAALAAEKLVYGNNNIISSGPIFQAAEIKNDSIIIHFSNVGSGLTTLENQPLNRFSIAGSNKKFVWANAKIEHNTVVVWNKNISHPLYVRYAWADNPMDANLYNVEGLPASPFRTDQ</sequence>
<feature type="chain" id="PRO_5015949104" evidence="3">
    <location>
        <begin position="22"/>
        <end position="645"/>
    </location>
</feature>
<reference evidence="6 7" key="1">
    <citation type="submission" date="2018-06" db="EMBL/GenBank/DDBJ databases">
        <title>Genomic Encyclopedia of Archaeal and Bacterial Type Strains, Phase II (KMG-II): from individual species to whole genera.</title>
        <authorList>
            <person name="Goeker M."/>
        </authorList>
    </citation>
    <scope>NUCLEOTIDE SEQUENCE [LARGE SCALE GENOMIC DNA]</scope>
    <source>
        <strain evidence="6 7">DSM 23241</strain>
    </source>
</reference>
<dbReference type="EMBL" id="QKZV01000006">
    <property type="protein sequence ID" value="PZX61816.1"/>
    <property type="molecule type" value="Genomic_DNA"/>
</dbReference>
<accession>A0A2W7RSE7</accession>
<dbReference type="SUPFAM" id="SSF52266">
    <property type="entry name" value="SGNH hydrolase"/>
    <property type="match status" value="1"/>
</dbReference>
<dbReference type="PANTHER" id="PTHR22901:SF0">
    <property type="entry name" value="SIALATE O-ACETYLESTERASE"/>
    <property type="match status" value="1"/>
</dbReference>
<keyword evidence="3" id="KW-0732">Signal</keyword>
<evidence type="ECO:0000313" key="6">
    <source>
        <dbReference type="EMBL" id="PZX61816.1"/>
    </source>
</evidence>
<evidence type="ECO:0000256" key="3">
    <source>
        <dbReference type="SAM" id="SignalP"/>
    </source>
</evidence>
<protein>
    <submittedName>
        <fullName evidence="6">Sialate O-acetylesterase</fullName>
    </submittedName>
</protein>
<comment type="caution">
    <text evidence="6">The sequence shown here is derived from an EMBL/GenBank/DDBJ whole genome shotgun (WGS) entry which is preliminary data.</text>
</comment>
<dbReference type="InterPro" id="IPR036514">
    <property type="entry name" value="SGNH_hydro_sf"/>
</dbReference>
<evidence type="ECO:0000259" key="5">
    <source>
        <dbReference type="Pfam" id="PF03629"/>
    </source>
</evidence>
<feature type="signal peptide" evidence="3">
    <location>
        <begin position="1"/>
        <end position="21"/>
    </location>
</feature>
<dbReference type="GO" id="GO:0005975">
    <property type="term" value="P:carbohydrate metabolic process"/>
    <property type="evidence" value="ECO:0007669"/>
    <property type="project" value="InterPro"/>
</dbReference>
<organism evidence="6 7">
    <name type="scientific">Hydrotalea sandarakina</name>
    <dbReference type="NCBI Taxonomy" id="1004304"/>
    <lineage>
        <taxon>Bacteria</taxon>
        <taxon>Pseudomonadati</taxon>
        <taxon>Bacteroidota</taxon>
        <taxon>Chitinophagia</taxon>
        <taxon>Chitinophagales</taxon>
        <taxon>Chitinophagaceae</taxon>
        <taxon>Hydrotalea</taxon>
    </lineage>
</organism>
<dbReference type="InterPro" id="IPR006104">
    <property type="entry name" value="Glyco_hydro_2_N"/>
</dbReference>
<feature type="domain" description="Sialate O-acetylesterase" evidence="5">
    <location>
        <begin position="413"/>
        <end position="531"/>
    </location>
</feature>
<dbReference type="PROSITE" id="PS51257">
    <property type="entry name" value="PROKAR_LIPOPROTEIN"/>
    <property type="match status" value="1"/>
</dbReference>
<dbReference type="InterPro" id="IPR008979">
    <property type="entry name" value="Galactose-bd-like_sf"/>
</dbReference>
<evidence type="ECO:0000256" key="1">
    <source>
        <dbReference type="ARBA" id="ARBA00007401"/>
    </source>
</evidence>
<dbReference type="RefSeq" id="WP_111295800.1">
    <property type="nucleotide sequence ID" value="NZ_QKZV01000006.1"/>
</dbReference>
<dbReference type="Proteomes" id="UP000249720">
    <property type="component" value="Unassembled WGS sequence"/>
</dbReference>
<dbReference type="Pfam" id="PF03629">
    <property type="entry name" value="SASA"/>
    <property type="match status" value="2"/>
</dbReference>
<dbReference type="PANTHER" id="PTHR22901">
    <property type="entry name" value="SIALATE O-ACETYLESTERASE"/>
    <property type="match status" value="1"/>
</dbReference>
<proteinExistence type="inferred from homology"/>
<evidence type="ECO:0000313" key="7">
    <source>
        <dbReference type="Proteomes" id="UP000249720"/>
    </source>
</evidence>
<dbReference type="AlphaFoldDB" id="A0A2W7RSE7"/>
<feature type="domain" description="Glycosyl hydrolases family 2 sugar binding" evidence="4">
    <location>
        <begin position="237"/>
        <end position="388"/>
    </location>
</feature>
<dbReference type="InterPro" id="IPR005181">
    <property type="entry name" value="SASA"/>
</dbReference>
<comment type="similarity">
    <text evidence="1">Belongs to the glycosyl hydrolase 2 family.</text>
</comment>
<keyword evidence="2" id="KW-0378">Hydrolase</keyword>
<dbReference type="SUPFAM" id="SSF49785">
    <property type="entry name" value="Galactose-binding domain-like"/>
    <property type="match status" value="1"/>
</dbReference>
<gene>
    <name evidence="6" type="ORF">LX80_01977</name>
</gene>
<dbReference type="OrthoDB" id="9816001at2"/>